<comment type="similarity">
    <text evidence="1 5">Belongs to the SINA (Seven in absentia) family.</text>
</comment>
<feature type="compositionally biased region" description="Basic and acidic residues" evidence="6">
    <location>
        <begin position="10"/>
        <end position="23"/>
    </location>
</feature>
<dbReference type="PANTHER" id="PTHR45877">
    <property type="entry name" value="E3 UBIQUITIN-PROTEIN LIGASE SIAH2"/>
    <property type="match status" value="1"/>
</dbReference>
<evidence type="ECO:0000256" key="3">
    <source>
        <dbReference type="ARBA" id="ARBA00022771"/>
    </source>
</evidence>
<feature type="compositionally biased region" description="Basic and acidic residues" evidence="6">
    <location>
        <begin position="89"/>
        <end position="99"/>
    </location>
</feature>
<comment type="domain">
    <text evidence="5">The SBD domain (substrate-binding domain) mediates the interaction with substrate proteins. It is related to the TRAF family.</text>
</comment>
<dbReference type="InterPro" id="IPR013083">
    <property type="entry name" value="Znf_RING/FYVE/PHD"/>
</dbReference>
<comment type="catalytic activity">
    <reaction evidence="5">
        <text>S-ubiquitinyl-[E2 ubiquitin-conjugating enzyme]-L-cysteine + [acceptor protein]-L-lysine = [E2 ubiquitin-conjugating enzyme]-L-cysteine + N(6)-ubiquitinyl-[acceptor protein]-L-lysine.</text>
        <dbReference type="EC" id="2.3.2.27"/>
    </reaction>
</comment>
<dbReference type="EMBL" id="OU963914">
    <property type="protein sequence ID" value="CAH0402728.1"/>
    <property type="molecule type" value="Genomic_DNA"/>
</dbReference>
<dbReference type="PANTHER" id="PTHR45877:SF2">
    <property type="entry name" value="E3 UBIQUITIN-PROTEIN LIGASE SINA-RELATED"/>
    <property type="match status" value="1"/>
</dbReference>
<name>A0ABN8B1F7_CHISP</name>
<keyword evidence="5" id="KW-0833">Ubl conjugation pathway</keyword>
<reference evidence="8" key="1">
    <citation type="submission" date="2021-12" db="EMBL/GenBank/DDBJ databases">
        <authorList>
            <person name="King R."/>
        </authorList>
    </citation>
    <scope>NUCLEOTIDE SEQUENCE</scope>
</reference>
<feature type="compositionally biased region" description="Polar residues" evidence="6">
    <location>
        <begin position="72"/>
        <end position="84"/>
    </location>
</feature>
<comment type="function">
    <text evidence="5">E3 ubiquitin-protein ligase that mediates ubiquitination and subsequent proteasomal degradation of target proteins. E3 ubiquitin ligases accept ubiquitin from an E2 ubiquitin-conjugating enzyme in the form of a thioester and then directly transfers the ubiquitin to targeted substrates.</text>
</comment>
<keyword evidence="4 5" id="KW-0862">Zinc</keyword>
<evidence type="ECO:0000256" key="6">
    <source>
        <dbReference type="SAM" id="MobiDB-lite"/>
    </source>
</evidence>
<dbReference type="InterPro" id="IPR018121">
    <property type="entry name" value="7-in-absentia-prot_TRAF-dom"/>
</dbReference>
<keyword evidence="2 5" id="KW-0479">Metal-binding</keyword>
<dbReference type="SUPFAM" id="SSF49599">
    <property type="entry name" value="TRAF domain-like"/>
    <property type="match status" value="1"/>
</dbReference>
<evidence type="ECO:0000259" key="7">
    <source>
        <dbReference type="Pfam" id="PF03145"/>
    </source>
</evidence>
<dbReference type="InterPro" id="IPR004162">
    <property type="entry name" value="SINA-like_animal"/>
</dbReference>
<dbReference type="Pfam" id="PF21361">
    <property type="entry name" value="Sina_ZnF"/>
    <property type="match status" value="1"/>
</dbReference>
<comment type="domain">
    <text evidence="5">The RING-type zinc finger domain is essential for ubiquitin ligase activity.</text>
</comment>
<dbReference type="Gene3D" id="3.30.40.10">
    <property type="entry name" value="Zinc/RING finger domain, C3HC4 (zinc finger)"/>
    <property type="match status" value="1"/>
</dbReference>
<proteinExistence type="inferred from homology"/>
<feature type="compositionally biased region" description="Basic and acidic residues" evidence="6">
    <location>
        <begin position="42"/>
        <end position="71"/>
    </location>
</feature>
<keyword evidence="3 5" id="KW-0863">Zinc-finger</keyword>
<feature type="compositionally biased region" description="Polar residues" evidence="6">
    <location>
        <begin position="100"/>
        <end position="118"/>
    </location>
</feature>
<dbReference type="Gene3D" id="2.60.210.10">
    <property type="entry name" value="Apoptosis, Tumor Necrosis Factor Receptor Associated Protein 2, Chain A"/>
    <property type="match status" value="1"/>
</dbReference>
<organism evidence="8 9">
    <name type="scientific">Chilo suppressalis</name>
    <name type="common">Asiatic rice borer moth</name>
    <dbReference type="NCBI Taxonomy" id="168631"/>
    <lineage>
        <taxon>Eukaryota</taxon>
        <taxon>Metazoa</taxon>
        <taxon>Ecdysozoa</taxon>
        <taxon>Arthropoda</taxon>
        <taxon>Hexapoda</taxon>
        <taxon>Insecta</taxon>
        <taxon>Pterygota</taxon>
        <taxon>Neoptera</taxon>
        <taxon>Endopterygota</taxon>
        <taxon>Lepidoptera</taxon>
        <taxon>Glossata</taxon>
        <taxon>Ditrysia</taxon>
        <taxon>Pyraloidea</taxon>
        <taxon>Crambidae</taxon>
        <taxon>Crambinae</taxon>
        <taxon>Chilo</taxon>
    </lineage>
</organism>
<feature type="region of interest" description="Disordered" evidence="6">
    <location>
        <begin position="1"/>
        <end position="23"/>
    </location>
</feature>
<evidence type="ECO:0000256" key="5">
    <source>
        <dbReference type="RuleBase" id="RU201113"/>
    </source>
</evidence>
<accession>A0ABN8B1F7</accession>
<protein>
    <recommendedName>
        <fullName evidence="5">E3 ubiquitin-protein ligase</fullName>
        <ecNumber evidence="5">2.3.2.27</ecNumber>
    </recommendedName>
</protein>
<feature type="domain" description="Seven-in-absentia protein TRAF-like" evidence="7">
    <location>
        <begin position="363"/>
        <end position="449"/>
    </location>
</feature>
<gene>
    <name evidence="8" type="ORF">CHILSU_LOCUS5975</name>
</gene>
<dbReference type="Pfam" id="PF03145">
    <property type="entry name" value="Sina_TRAF"/>
    <property type="match status" value="1"/>
</dbReference>
<dbReference type="Proteomes" id="UP001153292">
    <property type="component" value="Chromosome 21"/>
</dbReference>
<keyword evidence="9" id="KW-1185">Reference proteome</keyword>
<feature type="region of interest" description="Disordered" evidence="6">
    <location>
        <begin position="37"/>
        <end position="118"/>
    </location>
</feature>
<dbReference type="EC" id="2.3.2.27" evidence="5"/>
<comment type="pathway">
    <text evidence="5">Protein modification; protein ubiquitination.</text>
</comment>
<sequence>MGSEQSTSRRSRENLTKDDVKNLFDEQKRQYILRLKAQQMKDQQKAEQAAREAVQRAMEKMRQEKVIEESTSKLNQSAGQQPATASREAVPREMERTRQENVINESTSKLNQSTGQQPAIATCLQREPRPYSFSQNDIHIGIAQPTRTCIYGNLETASSSGIPATTPRQQSPLTTLGNPPTGPFGIPDATNSYQSTIRTPESSNFVPQRPANEKDELNCPTCKQSYTVAIYQCFKGHSSCSNCKSRRFPCGICGCPIGDMRNISLESFIAESKVACPNSNDGCRLYIKMADLEIHGKECPFSEMLCPLAAIFGQCQWRGKLPQISKHFNDVHPSHCNADVDTEMFLTRCETQMVHYVALGTFNFLFHVKVSECDRKIYMTAQLIGTKQSASKWSYEIHIYNKSQARRKYQYVDVCHSNKTPLSEIFAEEKCAILPFSYAENFFNRDCINYKFFIKKDFGSKSSRSRSAPRRRC</sequence>
<evidence type="ECO:0000256" key="1">
    <source>
        <dbReference type="ARBA" id="ARBA00009119"/>
    </source>
</evidence>
<evidence type="ECO:0000313" key="8">
    <source>
        <dbReference type="EMBL" id="CAH0402728.1"/>
    </source>
</evidence>
<evidence type="ECO:0000256" key="2">
    <source>
        <dbReference type="ARBA" id="ARBA00022723"/>
    </source>
</evidence>
<evidence type="ECO:0000256" key="4">
    <source>
        <dbReference type="ARBA" id="ARBA00022833"/>
    </source>
</evidence>
<dbReference type="InterPro" id="IPR008974">
    <property type="entry name" value="TRAF-like"/>
</dbReference>
<evidence type="ECO:0000313" key="9">
    <source>
        <dbReference type="Proteomes" id="UP001153292"/>
    </source>
</evidence>